<protein>
    <recommendedName>
        <fullName evidence="2">PUB domain-containing protein</fullName>
    </recommendedName>
</protein>
<dbReference type="Pfam" id="PF09409">
    <property type="entry name" value="PUB"/>
    <property type="match status" value="1"/>
</dbReference>
<comment type="caution">
    <text evidence="3">The sequence shown here is derived from an EMBL/GenBank/DDBJ whole genome shotgun (WGS) entry which is preliminary data.</text>
</comment>
<accession>A0A6G0WCQ6</accession>
<keyword evidence="1" id="KW-0175">Coiled coil</keyword>
<dbReference type="CDD" id="cd09212">
    <property type="entry name" value="PUB"/>
    <property type="match status" value="1"/>
</dbReference>
<dbReference type="Proteomes" id="UP000481153">
    <property type="component" value="Unassembled WGS sequence"/>
</dbReference>
<evidence type="ECO:0000259" key="2">
    <source>
        <dbReference type="Pfam" id="PF09409"/>
    </source>
</evidence>
<evidence type="ECO:0000313" key="4">
    <source>
        <dbReference type="Proteomes" id="UP000481153"/>
    </source>
</evidence>
<evidence type="ECO:0000256" key="1">
    <source>
        <dbReference type="SAM" id="Coils"/>
    </source>
</evidence>
<dbReference type="InterPro" id="IPR018997">
    <property type="entry name" value="PUB_domain"/>
</dbReference>
<dbReference type="SUPFAM" id="SSF143503">
    <property type="entry name" value="PUG domain-like"/>
    <property type="match status" value="1"/>
</dbReference>
<organism evidence="3 4">
    <name type="scientific">Aphanomyces euteiches</name>
    <dbReference type="NCBI Taxonomy" id="100861"/>
    <lineage>
        <taxon>Eukaryota</taxon>
        <taxon>Sar</taxon>
        <taxon>Stramenopiles</taxon>
        <taxon>Oomycota</taxon>
        <taxon>Saprolegniomycetes</taxon>
        <taxon>Saprolegniales</taxon>
        <taxon>Verrucalvaceae</taxon>
        <taxon>Aphanomyces</taxon>
    </lineage>
</organism>
<dbReference type="VEuPathDB" id="FungiDB:AeMF1_003474"/>
<name>A0A6G0WCQ6_9STRA</name>
<dbReference type="AlphaFoldDB" id="A0A6G0WCQ6"/>
<sequence length="331" mass="37277">MELKRLTAAVDEAEALLERLRQSLNGEHDTCITLEEQDERHIQSLELFQSVSASQPDLEVRIQKFVEKLNWKDPITNEPRYGPSMQTKIRELHERIQALASTIASTAHEVEPKATNALQNQQARIEEARALEAQRLEQARLEAARAEQQALEAKRVAEIEQKEAERIAQQEREALARAAQAVREERARAQAEKEKKEAEAKAALEQLNQSIPIGLEGLQTALGMLATSITDAKQLRQAQTTLYLLLKNICAAPENPNFRQIKASNEHFHKDLGQHVGGVQCLLAIGFRPLSRDDEIVFMLEARQSSCLLDVMLAILGARFGFRYGYLECVV</sequence>
<reference evidence="3 4" key="1">
    <citation type="submission" date="2019-07" db="EMBL/GenBank/DDBJ databases">
        <title>Genomics analysis of Aphanomyces spp. identifies a new class of oomycete effector associated with host adaptation.</title>
        <authorList>
            <person name="Gaulin E."/>
        </authorList>
    </citation>
    <scope>NUCLEOTIDE SEQUENCE [LARGE SCALE GENOMIC DNA]</scope>
    <source>
        <strain evidence="3 4">ATCC 201684</strain>
    </source>
</reference>
<feature type="coiled-coil region" evidence="1">
    <location>
        <begin position="129"/>
        <end position="210"/>
    </location>
</feature>
<dbReference type="PANTHER" id="PTHR46713:SF1">
    <property type="entry name" value="F13M7.16 PROTEIN"/>
    <property type="match status" value="1"/>
</dbReference>
<evidence type="ECO:0000313" key="3">
    <source>
        <dbReference type="EMBL" id="KAF0725072.1"/>
    </source>
</evidence>
<feature type="coiled-coil region" evidence="1">
    <location>
        <begin position="3"/>
        <end position="30"/>
    </location>
</feature>
<feature type="domain" description="PUB" evidence="2">
    <location>
        <begin position="233"/>
        <end position="302"/>
    </location>
</feature>
<proteinExistence type="predicted"/>
<dbReference type="Gene3D" id="1.20.58.2190">
    <property type="match status" value="1"/>
</dbReference>
<keyword evidence="4" id="KW-1185">Reference proteome</keyword>
<gene>
    <name evidence="3" type="ORF">Ae201684_016469</name>
</gene>
<dbReference type="PANTHER" id="PTHR46713">
    <property type="entry name" value="F13M7.16 PROTEIN"/>
    <property type="match status" value="1"/>
</dbReference>
<dbReference type="EMBL" id="VJMJ01000253">
    <property type="protein sequence ID" value="KAF0725072.1"/>
    <property type="molecule type" value="Genomic_DNA"/>
</dbReference>
<dbReference type="InterPro" id="IPR036339">
    <property type="entry name" value="PUB-like_dom_sf"/>
</dbReference>